<keyword evidence="4 8" id="KW-0677">Repeat</keyword>
<dbReference type="NCBIfam" id="NF003454">
    <property type="entry name" value="PRK05035.1"/>
    <property type="match status" value="1"/>
</dbReference>
<keyword evidence="11" id="KW-1185">Reference proteome</keyword>
<evidence type="ECO:0000313" key="10">
    <source>
        <dbReference type="EMBL" id="BAH83284.1"/>
    </source>
</evidence>
<evidence type="ECO:0000256" key="2">
    <source>
        <dbReference type="ARBA" id="ARBA00022485"/>
    </source>
</evidence>
<dbReference type="EC" id="7.-.-.-" evidence="8"/>
<dbReference type="PANTHER" id="PTHR43034:SF2">
    <property type="entry name" value="ION-TRANSLOCATING OXIDOREDUCTASE COMPLEX SUBUNIT C"/>
    <property type="match status" value="1"/>
</dbReference>
<dbReference type="NCBIfam" id="TIGR01945">
    <property type="entry name" value="rnfC"/>
    <property type="match status" value="1"/>
</dbReference>
<keyword evidence="8" id="KW-0997">Cell inner membrane</keyword>
<keyword evidence="8" id="KW-1278">Translocase</keyword>
<dbReference type="EMBL" id="AP010872">
    <property type="protein sequence ID" value="BAH83284.1"/>
    <property type="molecule type" value="Genomic_DNA"/>
</dbReference>
<dbReference type="SUPFAM" id="SSF46548">
    <property type="entry name" value="alpha-helical ferredoxin"/>
    <property type="match status" value="1"/>
</dbReference>
<dbReference type="SUPFAM" id="SSF142019">
    <property type="entry name" value="Nqo1 FMN-binding domain-like"/>
    <property type="match status" value="1"/>
</dbReference>
<dbReference type="Pfam" id="PF01512">
    <property type="entry name" value="Complex1_51K"/>
    <property type="match status" value="1"/>
</dbReference>
<feature type="binding site" evidence="8">
    <location>
        <position position="375"/>
    </location>
    <ligand>
        <name>[4Fe-4S] cluster</name>
        <dbReference type="ChEBI" id="CHEBI:49883"/>
        <label>1</label>
    </ligand>
</feature>
<sequence length="531" mass="60280">MLNLFYLFYQHLKHKSSFFISQRNNCVLNDIKHLTLPDKFIIPLKQHSGLKNEICVCPGEKVLRGQLLIKGTNKISPIHAPTSGFIESIGHNSAFSDICIVIIPDGEDCWIKCQKLSKYQNKNRNELLQIIHDAGILQIKQIYLARANSLNNNPYQANTLIIKAIDSETYITSEESLTKEHAAEVLEGCRILGWIFKVNKLIICIEKNKIQVITALSKALGDKKDIYLHLIPHKYSNDKQLIKIITGFSLSHERNFSDLGIIIHNASTAREVKRAIINGEPVTEGVTTLTGDALSSSCNVWARIGTPIYHILYNNKLVSKRNNQLIILARSLNVTSVTFLNAPVVKSTNFIFFFSKINIHPNKFPETSCIRCGICAEVCPIGLLPQQLYWYSMAGDHNKTLAYHINKCIECDICSNVCPSNISLVNYFRQEKAKLQEIKCREQIIACSKKRFHERQKRLIDELSITSNCQIKTIIPRTGTLKTENNVKKIQNHLENDKIAKNKYKIAVAEAISRAKEKKLAILQKNKCLME</sequence>
<dbReference type="Gene3D" id="3.30.70.20">
    <property type="match status" value="1"/>
</dbReference>
<reference evidence="10 11" key="1">
    <citation type="journal article" date="2011" name="Genome Biol. Evol.">
        <title>Reductive evolution of bacterial genome in insect gut environment.</title>
        <authorList>
            <person name="Nikoh N."/>
            <person name="Hosokawa T."/>
            <person name="Ohshima K."/>
            <person name="Hattori M."/>
            <person name="Fukatsu T."/>
        </authorList>
    </citation>
    <scope>NUCLEOTIDE SEQUENCE [LARGE SCALE GENOMIC DNA]</scope>
    <source>
        <strain evidence="10 11">Mpkobe</strain>
    </source>
</reference>
<dbReference type="OrthoDB" id="9767754at2"/>
<comment type="similarity">
    <text evidence="8">Belongs to the 4Fe4S bacterial-type ferredoxin family. RnfC subfamily.</text>
</comment>
<dbReference type="InterPro" id="IPR010208">
    <property type="entry name" value="Ion_transpt_RnfC/RsxC"/>
</dbReference>
<dbReference type="InterPro" id="IPR017896">
    <property type="entry name" value="4Fe4S_Fe-S-bd"/>
</dbReference>
<comment type="subcellular location">
    <subcellularLocation>
        <location evidence="8">Cell inner membrane</location>
        <topology evidence="8">Peripheral membrane protein</topology>
    </subcellularLocation>
</comment>
<organism evidence="10 11">
    <name type="scientific">Candidatus Ishikawaella capsulata Mpkobe</name>
    <dbReference type="NCBI Taxonomy" id="476281"/>
    <lineage>
        <taxon>Bacteria</taxon>
        <taxon>Pseudomonadati</taxon>
        <taxon>Pseudomonadota</taxon>
        <taxon>Gammaproteobacteria</taxon>
        <taxon>Enterobacterales</taxon>
        <taxon>Enterobacteriaceae</taxon>
        <taxon>Candidatus Ishikawella</taxon>
    </lineage>
</organism>
<dbReference type="RefSeq" id="WP_084121314.1">
    <property type="nucleotide sequence ID" value="NZ_AP010872.1"/>
</dbReference>
<comment type="cofactor">
    <cofactor evidence="8">
        <name>[4Fe-4S] cluster</name>
        <dbReference type="ChEBI" id="CHEBI:49883"/>
    </cofactor>
    <text evidence="8">Binds 2 [4Fe-4S] clusters per subunit.</text>
</comment>
<comment type="function">
    <text evidence="8">Part of a membrane-bound complex that couples electron transfer with translocation of ions across the membrane.</text>
</comment>
<dbReference type="GO" id="GO:0046872">
    <property type="term" value="F:metal ion binding"/>
    <property type="evidence" value="ECO:0007669"/>
    <property type="project" value="UniProtKB-KW"/>
</dbReference>
<dbReference type="GO" id="GO:0022900">
    <property type="term" value="P:electron transport chain"/>
    <property type="evidence" value="ECO:0007669"/>
    <property type="project" value="UniProtKB-UniRule"/>
</dbReference>
<keyword evidence="5 8" id="KW-0249">Electron transport</keyword>
<proteinExistence type="inferred from homology"/>
<dbReference type="InterPro" id="IPR017900">
    <property type="entry name" value="4Fe4S_Fe_S_CS"/>
</dbReference>
<dbReference type="KEGG" id="icp:ICMP_431"/>
<evidence type="ECO:0000256" key="6">
    <source>
        <dbReference type="ARBA" id="ARBA00023004"/>
    </source>
</evidence>
<dbReference type="STRING" id="476281.ICMP_431"/>
<name>C5WD78_9ENTR</name>
<dbReference type="Gene3D" id="3.40.50.11540">
    <property type="entry name" value="NADH-ubiquinone oxidoreductase 51kDa subunit"/>
    <property type="match status" value="1"/>
</dbReference>
<feature type="domain" description="4Fe-4S ferredoxin-type" evidence="9">
    <location>
        <begin position="399"/>
        <end position="427"/>
    </location>
</feature>
<keyword evidence="8" id="KW-0472">Membrane</keyword>
<dbReference type="InterPro" id="IPR037225">
    <property type="entry name" value="Nuo51_FMN-bd_sf"/>
</dbReference>
<dbReference type="InterPro" id="IPR026902">
    <property type="entry name" value="RnfC_N"/>
</dbReference>
<keyword evidence="7 8" id="KW-0411">Iron-sulfur</keyword>
<dbReference type="Proteomes" id="UP000061704">
    <property type="component" value="Chromosome"/>
</dbReference>
<evidence type="ECO:0000256" key="5">
    <source>
        <dbReference type="ARBA" id="ARBA00022982"/>
    </source>
</evidence>
<comment type="subunit">
    <text evidence="8">The complex is composed of six subunits: RnfA, RnfB, RnfC, RnfD, RnfE and RnfG.</text>
</comment>
<keyword evidence="8" id="KW-1003">Cell membrane</keyword>
<feature type="binding site" evidence="8">
    <location>
        <position position="411"/>
    </location>
    <ligand>
        <name>[4Fe-4S] cluster</name>
        <dbReference type="ChEBI" id="CHEBI:49883"/>
        <label>2</label>
    </ligand>
</feature>
<evidence type="ECO:0000256" key="7">
    <source>
        <dbReference type="ARBA" id="ARBA00023014"/>
    </source>
</evidence>
<dbReference type="Pfam" id="PF12838">
    <property type="entry name" value="Fer4_7"/>
    <property type="match status" value="1"/>
</dbReference>
<keyword evidence="6 8" id="KW-0408">Iron</keyword>
<dbReference type="PROSITE" id="PS00198">
    <property type="entry name" value="4FE4S_FER_1"/>
    <property type="match status" value="1"/>
</dbReference>
<feature type="binding site" evidence="8">
    <location>
        <position position="369"/>
    </location>
    <ligand>
        <name>[4Fe-4S] cluster</name>
        <dbReference type="ChEBI" id="CHEBI:49883"/>
        <label>1</label>
    </ligand>
</feature>
<evidence type="ECO:0000313" key="11">
    <source>
        <dbReference type="Proteomes" id="UP000061704"/>
    </source>
</evidence>
<dbReference type="HAMAP" id="MF_00461">
    <property type="entry name" value="RsxC_RnfC"/>
    <property type="match status" value="1"/>
</dbReference>
<feature type="binding site" evidence="8">
    <location>
        <position position="379"/>
    </location>
    <ligand>
        <name>[4Fe-4S] cluster</name>
        <dbReference type="ChEBI" id="CHEBI:49883"/>
        <label>2</label>
    </ligand>
</feature>
<dbReference type="InterPro" id="IPR011538">
    <property type="entry name" value="Nuo51_FMN-bd"/>
</dbReference>
<dbReference type="GO" id="GO:0051539">
    <property type="term" value="F:4 iron, 4 sulfur cluster binding"/>
    <property type="evidence" value="ECO:0007669"/>
    <property type="project" value="UniProtKB-KW"/>
</dbReference>
<keyword evidence="3 8" id="KW-0479">Metal-binding</keyword>
<evidence type="ECO:0000256" key="1">
    <source>
        <dbReference type="ARBA" id="ARBA00022448"/>
    </source>
</evidence>
<keyword evidence="2 8" id="KW-0004">4Fe-4S</keyword>
<feature type="domain" description="4Fe-4S ferredoxin-type" evidence="9">
    <location>
        <begin position="359"/>
        <end position="389"/>
    </location>
</feature>
<keyword evidence="1 8" id="KW-0813">Transport</keyword>
<dbReference type="PROSITE" id="PS51379">
    <property type="entry name" value="4FE4S_FER_2"/>
    <property type="match status" value="2"/>
</dbReference>
<dbReference type="GO" id="GO:0005886">
    <property type="term" value="C:plasma membrane"/>
    <property type="evidence" value="ECO:0007669"/>
    <property type="project" value="UniProtKB-SubCell"/>
</dbReference>
<evidence type="ECO:0000259" key="9">
    <source>
        <dbReference type="PROSITE" id="PS51379"/>
    </source>
</evidence>
<evidence type="ECO:0000256" key="4">
    <source>
        <dbReference type="ARBA" id="ARBA00022737"/>
    </source>
</evidence>
<dbReference type="PANTHER" id="PTHR43034">
    <property type="entry name" value="ION-TRANSLOCATING OXIDOREDUCTASE COMPLEX SUBUNIT C"/>
    <property type="match status" value="1"/>
</dbReference>
<accession>C5WD78</accession>
<feature type="binding site" evidence="8">
    <location>
        <position position="418"/>
    </location>
    <ligand>
        <name>[4Fe-4S] cluster</name>
        <dbReference type="ChEBI" id="CHEBI:49883"/>
        <label>1</label>
    </ligand>
</feature>
<dbReference type="HOGENOM" id="CLU_010808_6_2_6"/>
<feature type="binding site" evidence="8">
    <location>
        <position position="372"/>
    </location>
    <ligand>
        <name>[4Fe-4S] cluster</name>
        <dbReference type="ChEBI" id="CHEBI:49883"/>
        <label>1</label>
    </ligand>
</feature>
<gene>
    <name evidence="10" type="primary">rsxC</name>
    <name evidence="8" type="synonym">rnfC</name>
    <name evidence="10" type="ORF">ICMP_431</name>
</gene>
<dbReference type="AlphaFoldDB" id="C5WD78"/>
<dbReference type="Pfam" id="PF13375">
    <property type="entry name" value="RnfC_N"/>
    <property type="match status" value="1"/>
</dbReference>
<dbReference type="GO" id="GO:0009055">
    <property type="term" value="F:electron transfer activity"/>
    <property type="evidence" value="ECO:0007669"/>
    <property type="project" value="InterPro"/>
</dbReference>
<feature type="binding site" evidence="8">
    <location>
        <position position="414"/>
    </location>
    <ligand>
        <name>[4Fe-4S] cluster</name>
        <dbReference type="ChEBI" id="CHEBI:49883"/>
        <label>2</label>
    </ligand>
</feature>
<evidence type="ECO:0000256" key="8">
    <source>
        <dbReference type="HAMAP-Rule" id="MF_00461"/>
    </source>
</evidence>
<protein>
    <recommendedName>
        <fullName evidence="8">Ion-translocating oxidoreductase complex subunit C</fullName>
        <ecNumber evidence="8">7.-.-.-</ecNumber>
    </recommendedName>
    <alternativeName>
        <fullName evidence="8">Rnf electron transport complex subunit C</fullName>
    </alternativeName>
</protein>
<feature type="binding site" evidence="8">
    <location>
        <position position="408"/>
    </location>
    <ligand>
        <name>[4Fe-4S] cluster</name>
        <dbReference type="ChEBI" id="CHEBI:49883"/>
        <label>2</label>
    </ligand>
</feature>
<evidence type="ECO:0000256" key="3">
    <source>
        <dbReference type="ARBA" id="ARBA00022723"/>
    </source>
</evidence>